<evidence type="ECO:0000313" key="1">
    <source>
        <dbReference type="EMBL" id="SHO66793.1"/>
    </source>
</evidence>
<dbReference type="EMBL" id="FRXO01000008">
    <property type="protein sequence ID" value="SHO66793.1"/>
    <property type="molecule type" value="Genomic_DNA"/>
</dbReference>
<keyword evidence="2" id="KW-1185">Reference proteome</keyword>
<evidence type="ECO:0008006" key="3">
    <source>
        <dbReference type="Google" id="ProtNLM"/>
    </source>
</evidence>
<proteinExistence type="predicted"/>
<evidence type="ECO:0000313" key="2">
    <source>
        <dbReference type="Proteomes" id="UP000186406"/>
    </source>
</evidence>
<dbReference type="Proteomes" id="UP000186406">
    <property type="component" value="Unassembled WGS sequence"/>
</dbReference>
<name>A0A1M7ZPG5_9HYPH</name>
<dbReference type="AlphaFoldDB" id="A0A1M7ZPG5"/>
<sequence>MGLIYVNLSHCFNLADLVAAPAGVAGVFLPAANHLPATAGLYVVVNIATSNSYIGVANNLQTRFQSRHEAAVVFGLDQATMGDVFLWFADMGAGDIAVFNTAAAPQGHAANLPLGAGNVAVGRYAGNAALQNPMAVPHAIIGPPGIVGPVANGINAIIDGANVDIEAVVIRQYLSTAGLQFNTNTQKRMPFPNLTGNGMFVFVNYCVAPGGAVASGFSQRYIMPMANF</sequence>
<gene>
    <name evidence="1" type="ORF">SAMN02745172_03452</name>
</gene>
<protein>
    <recommendedName>
        <fullName evidence="3">GIY-YIG catalytic domain-containing protein</fullName>
    </recommendedName>
</protein>
<reference evidence="1 2" key="1">
    <citation type="submission" date="2016-12" db="EMBL/GenBank/DDBJ databases">
        <authorList>
            <person name="Song W.-J."/>
            <person name="Kurnit D.M."/>
        </authorList>
    </citation>
    <scope>NUCLEOTIDE SEQUENCE [LARGE SCALE GENOMIC DNA]</scope>
    <source>
        <strain evidence="1 2">DSM 19599</strain>
    </source>
</reference>
<organism evidence="1 2">
    <name type="scientific">Pseudoxanthobacter soli DSM 19599</name>
    <dbReference type="NCBI Taxonomy" id="1123029"/>
    <lineage>
        <taxon>Bacteria</taxon>
        <taxon>Pseudomonadati</taxon>
        <taxon>Pseudomonadota</taxon>
        <taxon>Alphaproteobacteria</taxon>
        <taxon>Hyphomicrobiales</taxon>
        <taxon>Segnochrobactraceae</taxon>
        <taxon>Pseudoxanthobacter</taxon>
    </lineage>
</organism>
<accession>A0A1M7ZPG5</accession>